<dbReference type="OrthoDB" id="19944at2759"/>
<keyword evidence="1" id="KW-0472">Membrane</keyword>
<evidence type="ECO:0000313" key="3">
    <source>
        <dbReference type="Proteomes" id="UP000228934"/>
    </source>
</evidence>
<reference evidence="3" key="1">
    <citation type="journal article" date="2017" name="Nat. Commun.">
        <title>The North American bullfrog draft genome provides insight into hormonal regulation of long noncoding RNA.</title>
        <authorList>
            <person name="Hammond S.A."/>
            <person name="Warren R.L."/>
            <person name="Vandervalk B.P."/>
            <person name="Kucuk E."/>
            <person name="Khan H."/>
            <person name="Gibb E.A."/>
            <person name="Pandoh P."/>
            <person name="Kirk H."/>
            <person name="Zhao Y."/>
            <person name="Jones M."/>
            <person name="Mungall A.J."/>
            <person name="Coope R."/>
            <person name="Pleasance S."/>
            <person name="Moore R.A."/>
            <person name="Holt R.A."/>
            <person name="Round J.M."/>
            <person name="Ohora S."/>
            <person name="Walle B.V."/>
            <person name="Veldhoen N."/>
            <person name="Helbing C.C."/>
            <person name="Birol I."/>
        </authorList>
    </citation>
    <scope>NUCLEOTIDE SEQUENCE [LARGE SCALE GENOMIC DNA]</scope>
</reference>
<evidence type="ECO:0008006" key="4">
    <source>
        <dbReference type="Google" id="ProtNLM"/>
    </source>
</evidence>
<keyword evidence="1" id="KW-1133">Transmembrane helix</keyword>
<dbReference type="PANTHER" id="PTHR10241">
    <property type="entry name" value="LETHAL 2 GIANT LARVAE PROTEIN"/>
    <property type="match status" value="1"/>
</dbReference>
<name>A0A2G9SEQ7_AQUCT</name>
<dbReference type="GO" id="GO:0032878">
    <property type="term" value="P:regulation of establishment or maintenance of cell polarity"/>
    <property type="evidence" value="ECO:0007669"/>
    <property type="project" value="TreeGrafter"/>
</dbReference>
<gene>
    <name evidence="2" type="ORF">AB205_0034190</name>
</gene>
<dbReference type="GO" id="GO:0030866">
    <property type="term" value="P:cortical actin cytoskeleton organization"/>
    <property type="evidence" value="ECO:0007669"/>
    <property type="project" value="TreeGrafter"/>
</dbReference>
<dbReference type="Proteomes" id="UP000228934">
    <property type="component" value="Unassembled WGS sequence"/>
</dbReference>
<dbReference type="GO" id="GO:0006893">
    <property type="term" value="P:Golgi to plasma membrane transport"/>
    <property type="evidence" value="ECO:0007669"/>
    <property type="project" value="TreeGrafter"/>
</dbReference>
<dbReference type="EMBL" id="KV924451">
    <property type="protein sequence ID" value="PIO38628.1"/>
    <property type="molecule type" value="Genomic_DNA"/>
</dbReference>
<dbReference type="GO" id="GO:0005886">
    <property type="term" value="C:plasma membrane"/>
    <property type="evidence" value="ECO:0007669"/>
    <property type="project" value="TreeGrafter"/>
</dbReference>
<dbReference type="GO" id="GO:0008593">
    <property type="term" value="P:regulation of Notch signaling pathway"/>
    <property type="evidence" value="ECO:0007669"/>
    <property type="project" value="TreeGrafter"/>
</dbReference>
<accession>A0A2G9SEQ7</accession>
<dbReference type="GO" id="GO:0030864">
    <property type="term" value="C:cortical actin cytoskeleton"/>
    <property type="evidence" value="ECO:0007669"/>
    <property type="project" value="TreeGrafter"/>
</dbReference>
<dbReference type="GO" id="GO:0051294">
    <property type="term" value="P:establishment of spindle orientation"/>
    <property type="evidence" value="ECO:0007669"/>
    <property type="project" value="TreeGrafter"/>
</dbReference>
<sequence>MGRKNGPHLGKYLLFLALHRLAVLTHTAMILVLEFRKFTCVNSVATYPLLELLDSTVVHRRIALVQVQEANTRFEQEALREMELAPVQRRIEARTAEDSFTGFVRTLYFADTFIRDSSRHCPSLWAGTNGGTVYAFSLRVPPVERRMEEMVSAAQAKEIQLMHRAPVVGILILDGHSVPLPEPLEAAHDLSKSPDMQGSHQLLVISEEQLKVFTLPKVSSKLKLKLTATEGCRVRKSSVCNFGSCRSEDHNENHLTVLTNLGDIQVISLPHLKPQVRYDCIRKEDVSGIASCVFTKYGQGIGLCVKLSVASVNSF</sequence>
<keyword evidence="3" id="KW-1185">Reference proteome</keyword>
<dbReference type="PANTHER" id="PTHR10241:SF20">
    <property type="entry name" value="LLGL SCRIBBLE CELL POLARITY COMPLEX COMPONENT 2"/>
    <property type="match status" value="1"/>
</dbReference>
<evidence type="ECO:0000256" key="1">
    <source>
        <dbReference type="SAM" id="Phobius"/>
    </source>
</evidence>
<keyword evidence="1" id="KW-0812">Transmembrane</keyword>
<dbReference type="AlphaFoldDB" id="A0A2G9SEQ7"/>
<dbReference type="GO" id="GO:0045159">
    <property type="term" value="F:myosin II binding"/>
    <property type="evidence" value="ECO:0007669"/>
    <property type="project" value="TreeGrafter"/>
</dbReference>
<proteinExistence type="predicted"/>
<feature type="transmembrane region" description="Helical" evidence="1">
    <location>
        <begin position="12"/>
        <end position="33"/>
    </location>
</feature>
<dbReference type="GO" id="GO:0005096">
    <property type="term" value="F:GTPase activator activity"/>
    <property type="evidence" value="ECO:0007669"/>
    <property type="project" value="TreeGrafter"/>
</dbReference>
<organism evidence="2 3">
    <name type="scientific">Aquarana catesbeiana</name>
    <name type="common">American bullfrog</name>
    <name type="synonym">Rana catesbeiana</name>
    <dbReference type="NCBI Taxonomy" id="8400"/>
    <lineage>
        <taxon>Eukaryota</taxon>
        <taxon>Metazoa</taxon>
        <taxon>Chordata</taxon>
        <taxon>Craniata</taxon>
        <taxon>Vertebrata</taxon>
        <taxon>Euteleostomi</taxon>
        <taxon>Amphibia</taxon>
        <taxon>Batrachia</taxon>
        <taxon>Anura</taxon>
        <taxon>Neobatrachia</taxon>
        <taxon>Ranoidea</taxon>
        <taxon>Ranidae</taxon>
        <taxon>Aquarana</taxon>
    </lineage>
</organism>
<protein>
    <recommendedName>
        <fullName evidence="4">Lethal giant larvae (Lgl)-like C-terminal domain-containing protein</fullName>
    </recommendedName>
</protein>
<evidence type="ECO:0000313" key="2">
    <source>
        <dbReference type="EMBL" id="PIO38628.1"/>
    </source>
</evidence>